<name>A0ABT7F3N4_9RHOB</name>
<evidence type="ECO:0000256" key="4">
    <source>
        <dbReference type="ARBA" id="ARBA00022827"/>
    </source>
</evidence>
<dbReference type="Gene3D" id="3.30.465.10">
    <property type="match status" value="1"/>
</dbReference>
<dbReference type="Pfam" id="PF01565">
    <property type="entry name" value="FAD_binding_4"/>
    <property type="match status" value="1"/>
</dbReference>
<keyword evidence="8" id="KW-1185">Reference proteome</keyword>
<comment type="similarity">
    <text evidence="2">Belongs to the FAD-binding oxidoreductase/transferase type 4 family.</text>
</comment>
<dbReference type="InterPro" id="IPR016166">
    <property type="entry name" value="FAD-bd_PCMH"/>
</dbReference>
<organism evidence="7 8">
    <name type="scientific">Pseudodonghicola flavimaris</name>
    <dbReference type="NCBI Taxonomy" id="3050036"/>
    <lineage>
        <taxon>Bacteria</taxon>
        <taxon>Pseudomonadati</taxon>
        <taxon>Pseudomonadota</taxon>
        <taxon>Alphaproteobacteria</taxon>
        <taxon>Rhodobacterales</taxon>
        <taxon>Paracoccaceae</taxon>
        <taxon>Pseudodonghicola</taxon>
    </lineage>
</organism>
<keyword evidence="5" id="KW-0560">Oxidoreductase</keyword>
<dbReference type="InterPro" id="IPR016169">
    <property type="entry name" value="FAD-bd_PCMH_sub2"/>
</dbReference>
<dbReference type="PANTHER" id="PTHR43716">
    <property type="entry name" value="D-2-HYDROXYGLUTARATE DEHYDROGENASE, MITOCHONDRIAL"/>
    <property type="match status" value="1"/>
</dbReference>
<dbReference type="EMBL" id="JASNJD010000012">
    <property type="protein sequence ID" value="MDK3019200.1"/>
    <property type="molecule type" value="Genomic_DNA"/>
</dbReference>
<dbReference type="InterPro" id="IPR004113">
    <property type="entry name" value="FAD-bd_oxidored_4_C"/>
</dbReference>
<reference evidence="7 8" key="1">
    <citation type="submission" date="2023-05" db="EMBL/GenBank/DDBJ databases">
        <title>Pseudodonghicola sp. nov.</title>
        <authorList>
            <person name="Huang J."/>
        </authorList>
    </citation>
    <scope>NUCLEOTIDE SEQUENCE [LARGE SCALE GENOMIC DNA]</scope>
    <source>
        <strain evidence="7 8">IC7</strain>
    </source>
</reference>
<dbReference type="InterPro" id="IPR036318">
    <property type="entry name" value="FAD-bd_PCMH-like_sf"/>
</dbReference>
<dbReference type="PROSITE" id="PS51387">
    <property type="entry name" value="FAD_PCMH"/>
    <property type="match status" value="1"/>
</dbReference>
<dbReference type="Gene3D" id="3.30.70.2190">
    <property type="match status" value="1"/>
</dbReference>
<evidence type="ECO:0000313" key="7">
    <source>
        <dbReference type="EMBL" id="MDK3019200.1"/>
    </source>
</evidence>
<dbReference type="Gene3D" id="1.10.45.10">
    <property type="entry name" value="Vanillyl-alcohol Oxidase, Chain A, domain 4"/>
    <property type="match status" value="1"/>
</dbReference>
<evidence type="ECO:0000256" key="3">
    <source>
        <dbReference type="ARBA" id="ARBA00022630"/>
    </source>
</evidence>
<dbReference type="Gene3D" id="3.30.70.2740">
    <property type="match status" value="1"/>
</dbReference>
<protein>
    <submittedName>
        <fullName evidence="7">FAD-binding oxidoreductase</fullName>
    </submittedName>
</protein>
<keyword evidence="4" id="KW-0274">FAD</keyword>
<gene>
    <name evidence="7" type="ORF">QO033_16090</name>
</gene>
<comment type="caution">
    <text evidence="7">The sequence shown here is derived from an EMBL/GenBank/DDBJ whole genome shotgun (WGS) entry which is preliminary data.</text>
</comment>
<proteinExistence type="inferred from homology"/>
<dbReference type="RefSeq" id="WP_284482001.1">
    <property type="nucleotide sequence ID" value="NZ_JASNJD010000012.1"/>
</dbReference>
<evidence type="ECO:0000259" key="6">
    <source>
        <dbReference type="PROSITE" id="PS51387"/>
    </source>
</evidence>
<dbReference type="SUPFAM" id="SSF56176">
    <property type="entry name" value="FAD-binding/transporter-associated domain-like"/>
    <property type="match status" value="1"/>
</dbReference>
<feature type="domain" description="FAD-binding PCMH-type" evidence="6">
    <location>
        <begin position="33"/>
        <end position="212"/>
    </location>
</feature>
<dbReference type="InterPro" id="IPR006094">
    <property type="entry name" value="Oxid_FAD_bind_N"/>
</dbReference>
<comment type="cofactor">
    <cofactor evidence="1">
        <name>FAD</name>
        <dbReference type="ChEBI" id="CHEBI:57692"/>
    </cofactor>
</comment>
<dbReference type="Gene3D" id="3.30.43.10">
    <property type="entry name" value="Uridine Diphospho-n-acetylenolpyruvylglucosamine Reductase, domain 2"/>
    <property type="match status" value="1"/>
</dbReference>
<dbReference type="SUPFAM" id="SSF55103">
    <property type="entry name" value="FAD-linked oxidases, C-terminal domain"/>
    <property type="match status" value="1"/>
</dbReference>
<dbReference type="InterPro" id="IPR016164">
    <property type="entry name" value="FAD-linked_Oxase-like_C"/>
</dbReference>
<accession>A0ABT7F3N4</accession>
<dbReference type="InterPro" id="IPR051264">
    <property type="entry name" value="FAD-oxidored/transferase_4"/>
</dbReference>
<dbReference type="InterPro" id="IPR016171">
    <property type="entry name" value="Vanillyl_alc_oxidase_C-sub2"/>
</dbReference>
<dbReference type="Proteomes" id="UP001243757">
    <property type="component" value="Unassembled WGS sequence"/>
</dbReference>
<evidence type="ECO:0000313" key="8">
    <source>
        <dbReference type="Proteomes" id="UP001243757"/>
    </source>
</evidence>
<keyword evidence="3" id="KW-0285">Flavoprotein</keyword>
<evidence type="ECO:0000256" key="1">
    <source>
        <dbReference type="ARBA" id="ARBA00001974"/>
    </source>
</evidence>
<evidence type="ECO:0000256" key="5">
    <source>
        <dbReference type="ARBA" id="ARBA00023002"/>
    </source>
</evidence>
<sequence>MIVERLIDRLGSDLVSPGPQSDPRFHRDWTARSPVVPLAVVQPRRVEDVSAALALCDEAGVPVVPQGGLTGLVGGAMPGAETVVVNMSRMNATPDIDPIERQARVEAGVTLEALQRAAAVHELEFPVDFGARGSCQIGGMIATNAGGVHVLQHGMMRRQVVGIEAVLADGTIVSAMNALEKNNTGYDLRQVLTGSEGTLAVITAAKLRLVPRPPARAAVLMQCENLHQAYRVFDGLRDSSLLTLHAFEGLWPGYYDFACGITAKAPFAASNRLTLLAEVVGDEREVLEDALLEVLGRQCEDGTLSDALFSQSEAQVDAFWALREANEALATSFGAIVAFDVSLPRARMDGFVERARTRVSELAPAADFLCFGHLGDGNLHIAIAAQKALPDPGAIKDGILRLVLDCDGAISAEHGIGLEKKAWLSRARSSGEVEMMQRLKTALDRRNILNRGKLFPDQRPAATRG</sequence>
<dbReference type="InterPro" id="IPR016167">
    <property type="entry name" value="FAD-bd_PCMH_sub1"/>
</dbReference>
<dbReference type="PANTHER" id="PTHR43716:SF1">
    <property type="entry name" value="D-2-HYDROXYGLUTARATE DEHYDROGENASE, MITOCHONDRIAL"/>
    <property type="match status" value="1"/>
</dbReference>
<dbReference type="Pfam" id="PF02913">
    <property type="entry name" value="FAD-oxidase_C"/>
    <property type="match status" value="1"/>
</dbReference>
<evidence type="ECO:0000256" key="2">
    <source>
        <dbReference type="ARBA" id="ARBA00008000"/>
    </source>
</evidence>